<dbReference type="Pfam" id="PF07676">
    <property type="entry name" value="PD40"/>
    <property type="match status" value="1"/>
</dbReference>
<evidence type="ECO:0008006" key="3">
    <source>
        <dbReference type="Google" id="ProtNLM"/>
    </source>
</evidence>
<dbReference type="EMBL" id="UINC01151844">
    <property type="protein sequence ID" value="SVD45692.1"/>
    <property type="molecule type" value="Genomic_DNA"/>
</dbReference>
<dbReference type="AlphaFoldDB" id="A0A382VGM7"/>
<evidence type="ECO:0000313" key="2">
    <source>
        <dbReference type="EMBL" id="SVD45692.1"/>
    </source>
</evidence>
<feature type="non-terminal residue" evidence="2">
    <location>
        <position position="178"/>
    </location>
</feature>
<protein>
    <recommendedName>
        <fullName evidence="3">Dipeptidylpeptidase IV N-terminal domain-containing protein</fullName>
    </recommendedName>
</protein>
<dbReference type="InterPro" id="IPR011659">
    <property type="entry name" value="WD40"/>
</dbReference>
<evidence type="ECO:0000256" key="1">
    <source>
        <dbReference type="ARBA" id="ARBA00009820"/>
    </source>
</evidence>
<gene>
    <name evidence="2" type="ORF">METZ01_LOCUS398546</name>
</gene>
<proteinExistence type="inferred from homology"/>
<dbReference type="InterPro" id="IPR011042">
    <property type="entry name" value="6-blade_b-propeller_TolB-like"/>
</dbReference>
<reference evidence="2" key="1">
    <citation type="submission" date="2018-05" db="EMBL/GenBank/DDBJ databases">
        <authorList>
            <person name="Lanie J.A."/>
            <person name="Ng W.-L."/>
            <person name="Kazmierczak K.M."/>
            <person name="Andrzejewski T.M."/>
            <person name="Davidsen T.M."/>
            <person name="Wayne K.J."/>
            <person name="Tettelin H."/>
            <person name="Glass J.I."/>
            <person name="Rusch D."/>
            <person name="Podicherti R."/>
            <person name="Tsui H.-C.T."/>
            <person name="Winkler M.E."/>
        </authorList>
    </citation>
    <scope>NUCLEOTIDE SEQUENCE</scope>
</reference>
<comment type="similarity">
    <text evidence="1">Belongs to the TolB family.</text>
</comment>
<name>A0A382VGM7_9ZZZZ</name>
<accession>A0A382VGM7</accession>
<sequence>MSPRVCSAVLLVVIGVTVGADRSVSAQVRPFEAADIYRQQAVGDVQLSPDGERVAYSVRKSDRPGRPYSEVWVMEIASGAVSKLGGEGGFASGPRWSPNGLEIAYFGVVEGQVGLVVARADGSAEKFLTPITGTNHPLPSAGERIAWAPDGDRIAFVSATGEAEDAAAGDPMVITRYL</sequence>
<dbReference type="PANTHER" id="PTHR36842">
    <property type="entry name" value="PROTEIN TOLB HOMOLOG"/>
    <property type="match status" value="1"/>
</dbReference>
<dbReference type="SUPFAM" id="SSF82171">
    <property type="entry name" value="DPP6 N-terminal domain-like"/>
    <property type="match status" value="1"/>
</dbReference>
<organism evidence="2">
    <name type="scientific">marine metagenome</name>
    <dbReference type="NCBI Taxonomy" id="408172"/>
    <lineage>
        <taxon>unclassified sequences</taxon>
        <taxon>metagenomes</taxon>
        <taxon>ecological metagenomes</taxon>
    </lineage>
</organism>
<dbReference type="PANTHER" id="PTHR36842:SF1">
    <property type="entry name" value="PROTEIN TOLB"/>
    <property type="match status" value="1"/>
</dbReference>
<dbReference type="Gene3D" id="2.120.10.30">
    <property type="entry name" value="TolB, C-terminal domain"/>
    <property type="match status" value="1"/>
</dbReference>